<proteinExistence type="predicted"/>
<protein>
    <submittedName>
        <fullName evidence="2">Uncharacterized protein</fullName>
    </submittedName>
</protein>
<evidence type="ECO:0000313" key="3">
    <source>
        <dbReference type="Proteomes" id="UP000826656"/>
    </source>
</evidence>
<name>A0ABQ7TY70_SOLTU</name>
<evidence type="ECO:0000256" key="1">
    <source>
        <dbReference type="SAM" id="MobiDB-lite"/>
    </source>
</evidence>
<sequence>MKAVGAKDNKSDKNNGGNSMPYIVDDSVEKDNIEPQPTSDQFFQQTISPIQMNFATVDHDIDAYTVEVEINMLLKKMLQSNFNSCKETNEDAGHEAPQSDTKVLSGNEDVADIIQQDFEKYASNSDSTTSASISSGTEAVIDALVYRLPNEPIHVKSLSVIIPLQLTGSDDFLSDSQLPTQLPVKESTHNFDTKTPSPRNRMPSKIMQSLYLTAFGSSDKARGK</sequence>
<evidence type="ECO:0000313" key="2">
    <source>
        <dbReference type="EMBL" id="KAH0738335.1"/>
    </source>
</evidence>
<reference evidence="2 3" key="1">
    <citation type="journal article" date="2021" name="bioRxiv">
        <title>Chromosome-scale and haplotype-resolved genome assembly of a tetraploid potato cultivar.</title>
        <authorList>
            <person name="Sun H."/>
            <person name="Jiao W.-B."/>
            <person name="Krause K."/>
            <person name="Campoy J.A."/>
            <person name="Goel M."/>
            <person name="Folz-Donahue K."/>
            <person name="Kukat C."/>
            <person name="Huettel B."/>
            <person name="Schneeberger K."/>
        </authorList>
    </citation>
    <scope>NUCLEOTIDE SEQUENCE [LARGE SCALE GENOMIC DNA]</scope>
    <source>
        <strain evidence="2">SolTubOtavaFocal</strain>
        <tissue evidence="2">Leaves</tissue>
    </source>
</reference>
<feature type="region of interest" description="Disordered" evidence="1">
    <location>
        <begin position="180"/>
        <end position="202"/>
    </location>
</feature>
<comment type="caution">
    <text evidence="2">The sequence shown here is derived from an EMBL/GenBank/DDBJ whole genome shotgun (WGS) entry which is preliminary data.</text>
</comment>
<organism evidence="2 3">
    <name type="scientific">Solanum tuberosum</name>
    <name type="common">Potato</name>
    <dbReference type="NCBI Taxonomy" id="4113"/>
    <lineage>
        <taxon>Eukaryota</taxon>
        <taxon>Viridiplantae</taxon>
        <taxon>Streptophyta</taxon>
        <taxon>Embryophyta</taxon>
        <taxon>Tracheophyta</taxon>
        <taxon>Spermatophyta</taxon>
        <taxon>Magnoliopsida</taxon>
        <taxon>eudicotyledons</taxon>
        <taxon>Gunneridae</taxon>
        <taxon>Pentapetalae</taxon>
        <taxon>asterids</taxon>
        <taxon>lamiids</taxon>
        <taxon>Solanales</taxon>
        <taxon>Solanaceae</taxon>
        <taxon>Solanoideae</taxon>
        <taxon>Solaneae</taxon>
        <taxon>Solanum</taxon>
    </lineage>
</organism>
<gene>
    <name evidence="2" type="ORF">KY290_037040</name>
</gene>
<dbReference type="Proteomes" id="UP000826656">
    <property type="component" value="Unassembled WGS sequence"/>
</dbReference>
<feature type="compositionally biased region" description="Basic and acidic residues" evidence="1">
    <location>
        <begin position="1"/>
        <end position="13"/>
    </location>
</feature>
<feature type="region of interest" description="Disordered" evidence="1">
    <location>
        <begin position="1"/>
        <end position="36"/>
    </location>
</feature>
<dbReference type="EMBL" id="JAIVGD010000028">
    <property type="protein sequence ID" value="KAH0738335.1"/>
    <property type="molecule type" value="Genomic_DNA"/>
</dbReference>
<accession>A0ABQ7TY70</accession>
<keyword evidence="3" id="KW-1185">Reference proteome</keyword>